<dbReference type="EMBL" id="KI300830">
    <property type="protein sequence ID" value="ERZ95942.1"/>
    <property type="molecule type" value="Genomic_DNA"/>
</dbReference>
<sequence>MTTSSRRSEDEVKELAKVLNLGLRAIPDFVKQYSDVLLEVIDQICVDDPVIIDWTVPFPRNGRNQTKRSLINYITTHGGNENLMLSPTWRLHEYLVRLSIGRDTTEIIQPFWTFRI</sequence>
<dbReference type="HOGENOM" id="CLU_2098144_0_0_1"/>
<proteinExistence type="predicted"/>
<name>U9SPJ0_RHIID</name>
<reference evidence="1" key="1">
    <citation type="submission" date="2013-07" db="EMBL/GenBank/DDBJ databases">
        <title>The genome of an arbuscular mycorrhizal fungus provides insights into the evolution of the oldest plant symbiosis.</title>
        <authorList>
            <consortium name="DOE Joint Genome Institute"/>
            <person name="Tisserant E."/>
            <person name="Malbreil M."/>
            <person name="Kuo A."/>
            <person name="Kohler A."/>
            <person name="Symeonidi A."/>
            <person name="Balestrini R."/>
            <person name="Charron P."/>
            <person name="Duensing N."/>
            <person name="Frei-dit-Frey N."/>
            <person name="Gianinazzi-Pearson V."/>
            <person name="Gilbert B."/>
            <person name="Handa Y."/>
            <person name="Hijri M."/>
            <person name="Kaul R."/>
            <person name="Kawaguchi M."/>
            <person name="Krajinski F."/>
            <person name="Lammers P."/>
            <person name="Lapierre D."/>
            <person name="Masclaux F.G."/>
            <person name="Murat C."/>
            <person name="Morin E."/>
            <person name="Ndikumana S."/>
            <person name="Pagni M."/>
            <person name="Petitpierre D."/>
            <person name="Requena N."/>
            <person name="Rosikiewicz P."/>
            <person name="Riley R."/>
            <person name="Saito K."/>
            <person name="San Clemente H."/>
            <person name="Shapiro H."/>
            <person name="van Tuinen D."/>
            <person name="Becard G."/>
            <person name="Bonfante P."/>
            <person name="Paszkowski U."/>
            <person name="Shachar-Hill Y."/>
            <person name="Young J.P."/>
            <person name="Sanders I.R."/>
            <person name="Henrissat B."/>
            <person name="Rensing S.A."/>
            <person name="Grigoriev I.V."/>
            <person name="Corradi N."/>
            <person name="Roux C."/>
            <person name="Martin F."/>
        </authorList>
    </citation>
    <scope>NUCLEOTIDE SEQUENCE</scope>
    <source>
        <strain evidence="1">DAOM 197198</strain>
    </source>
</reference>
<organism evidence="1">
    <name type="scientific">Rhizophagus irregularis (strain DAOM 181602 / DAOM 197198 / MUCL 43194)</name>
    <name type="common">Arbuscular mycorrhizal fungus</name>
    <name type="synonym">Glomus intraradices</name>
    <dbReference type="NCBI Taxonomy" id="747089"/>
    <lineage>
        <taxon>Eukaryota</taxon>
        <taxon>Fungi</taxon>
        <taxon>Fungi incertae sedis</taxon>
        <taxon>Mucoromycota</taxon>
        <taxon>Glomeromycotina</taxon>
        <taxon>Glomeromycetes</taxon>
        <taxon>Glomerales</taxon>
        <taxon>Glomeraceae</taxon>
        <taxon>Rhizophagus</taxon>
    </lineage>
</organism>
<accession>U9SPJ0</accession>
<gene>
    <name evidence="1" type="ORF">GLOINDRAFT_13119</name>
</gene>
<dbReference type="AlphaFoldDB" id="U9SPJ0"/>
<protein>
    <submittedName>
        <fullName evidence="1">Uncharacterized protein</fullName>
    </submittedName>
</protein>
<evidence type="ECO:0000313" key="1">
    <source>
        <dbReference type="EMBL" id="ERZ95942.1"/>
    </source>
</evidence>
<dbReference type="VEuPathDB" id="FungiDB:RhiirFUN_003528"/>